<sequence length="416" mass="45087">MPGATRLRYLALWLASAVLSFNAFAQAAYLTQGQCAGFPRVALATPAGWCAGLVATGTQGLSMPRRILEVAPGRFWIADMGNWEPHRGRLLELVLPEAPGDEARTRILAARLDRPHGLALGPDGKVYVGEAGTIWRTPVGLNVQREDVITDLPADGAHPLKEIVFGPDGHLFINLGSATDACRDDRQQQPLPCPEKQGPQPRAAVYEAVLGGPEHTLQSLRPHATGLRNSLGLAFTAGPKGPRLWQAENSVDYTDATLPAEELNELKPGSDHGWPQCLSDARGRPVVARGYEGRTRCRASDHTPPVMAWPAHVAPLQLLTVPPADHPDRATPWSGRLLAVWHGYRSQGHRIVSFTLNRDGQPTGAARNEVAGWTAQRGVRPLGNPAGITVDRQGRLWIVEDRNRTVLVVAPEGKHR</sequence>
<dbReference type="InterPro" id="IPR054539">
    <property type="entry name" value="Beta-prop_PDH"/>
</dbReference>
<feature type="signal peptide" evidence="1">
    <location>
        <begin position="1"/>
        <end position="25"/>
    </location>
</feature>
<evidence type="ECO:0000259" key="2">
    <source>
        <dbReference type="Pfam" id="PF22807"/>
    </source>
</evidence>
<reference evidence="4" key="1">
    <citation type="journal article" date="2019" name="Int. J. Syst. Evol. Microbiol.">
        <title>The Global Catalogue of Microorganisms (GCM) 10K type strain sequencing project: providing services to taxonomists for standard genome sequencing and annotation.</title>
        <authorList>
            <consortium name="The Broad Institute Genomics Platform"/>
            <consortium name="The Broad Institute Genome Sequencing Center for Infectious Disease"/>
            <person name="Wu L."/>
            <person name="Ma J."/>
        </authorList>
    </citation>
    <scope>NUCLEOTIDE SEQUENCE [LARGE SCALE GENOMIC DNA]</scope>
    <source>
        <strain evidence="4">NBRC 109341</strain>
    </source>
</reference>
<keyword evidence="1" id="KW-0732">Signal</keyword>
<organism evidence="3 4">
    <name type="scientific">Hydrogenophaga electricum</name>
    <dbReference type="NCBI Taxonomy" id="1230953"/>
    <lineage>
        <taxon>Bacteria</taxon>
        <taxon>Pseudomonadati</taxon>
        <taxon>Pseudomonadota</taxon>
        <taxon>Betaproteobacteria</taxon>
        <taxon>Burkholderiales</taxon>
        <taxon>Comamonadaceae</taxon>
        <taxon>Hydrogenophaga</taxon>
    </lineage>
</organism>
<dbReference type="Proteomes" id="UP001156903">
    <property type="component" value="Unassembled WGS sequence"/>
</dbReference>
<evidence type="ECO:0000256" key="1">
    <source>
        <dbReference type="SAM" id="SignalP"/>
    </source>
</evidence>
<accession>A0ABQ6C9P1</accession>
<protein>
    <recommendedName>
        <fullName evidence="2">Pyrroloquinoline quinone-dependent pyranose dehydrogenase beta-propeller domain-containing protein</fullName>
    </recommendedName>
</protein>
<dbReference type="SUPFAM" id="SSF50952">
    <property type="entry name" value="Soluble quinoprotein glucose dehydrogenase"/>
    <property type="match status" value="1"/>
</dbReference>
<dbReference type="EMBL" id="BSPB01000054">
    <property type="protein sequence ID" value="GLS16372.1"/>
    <property type="molecule type" value="Genomic_DNA"/>
</dbReference>
<feature type="domain" description="Pyrroloquinoline quinone-dependent pyranose dehydrogenase beta-propeller" evidence="2">
    <location>
        <begin position="47"/>
        <end position="410"/>
    </location>
</feature>
<comment type="caution">
    <text evidence="3">The sequence shown here is derived from an EMBL/GenBank/DDBJ whole genome shotgun (WGS) entry which is preliminary data.</text>
</comment>
<dbReference type="RefSeq" id="WP_284309124.1">
    <property type="nucleotide sequence ID" value="NZ_BSPB01000054.1"/>
</dbReference>
<proteinExistence type="predicted"/>
<evidence type="ECO:0000313" key="4">
    <source>
        <dbReference type="Proteomes" id="UP001156903"/>
    </source>
</evidence>
<gene>
    <name evidence="3" type="ORF">GCM10007935_38120</name>
</gene>
<name>A0ABQ6C9P1_9BURK</name>
<keyword evidence="4" id="KW-1185">Reference proteome</keyword>
<feature type="chain" id="PRO_5045989280" description="Pyrroloquinoline quinone-dependent pyranose dehydrogenase beta-propeller domain-containing protein" evidence="1">
    <location>
        <begin position="26"/>
        <end position="416"/>
    </location>
</feature>
<dbReference type="InterPro" id="IPR011041">
    <property type="entry name" value="Quinoprot_gluc/sorb_DH_b-prop"/>
</dbReference>
<evidence type="ECO:0000313" key="3">
    <source>
        <dbReference type="EMBL" id="GLS16372.1"/>
    </source>
</evidence>
<dbReference type="Gene3D" id="2.120.10.30">
    <property type="entry name" value="TolB, C-terminal domain"/>
    <property type="match status" value="1"/>
</dbReference>
<dbReference type="Pfam" id="PF22807">
    <property type="entry name" value="TrAA12"/>
    <property type="match status" value="1"/>
</dbReference>
<dbReference type="InterPro" id="IPR011042">
    <property type="entry name" value="6-blade_b-propeller_TolB-like"/>
</dbReference>